<proteinExistence type="predicted"/>
<reference evidence="1 2" key="1">
    <citation type="submission" date="2014-04" db="EMBL/GenBank/DDBJ databases">
        <authorList>
            <consortium name="DOE Joint Genome Institute"/>
            <person name="Kuo A."/>
            <person name="Girlanda M."/>
            <person name="Perotto S."/>
            <person name="Kohler A."/>
            <person name="Nagy L.G."/>
            <person name="Floudas D."/>
            <person name="Copeland A."/>
            <person name="Barry K.W."/>
            <person name="Cichocki N."/>
            <person name="Veneault-Fourrey C."/>
            <person name="LaButti K."/>
            <person name="Lindquist E.A."/>
            <person name="Lipzen A."/>
            <person name="Lundell T."/>
            <person name="Morin E."/>
            <person name="Murat C."/>
            <person name="Sun H."/>
            <person name="Tunlid A."/>
            <person name="Henrissat B."/>
            <person name="Grigoriev I.V."/>
            <person name="Hibbett D.S."/>
            <person name="Martin F."/>
            <person name="Nordberg H.P."/>
            <person name="Cantor M.N."/>
            <person name="Hua S.X."/>
        </authorList>
    </citation>
    <scope>NUCLEOTIDE SEQUENCE [LARGE SCALE GENOMIC DNA]</scope>
    <source>
        <strain evidence="1 2">MUT 4182</strain>
    </source>
</reference>
<dbReference type="AlphaFoldDB" id="A0A0C3LYB7"/>
<protein>
    <submittedName>
        <fullName evidence="1">Uncharacterized protein</fullName>
    </submittedName>
</protein>
<name>A0A0C3LYB7_9AGAM</name>
<keyword evidence="2" id="KW-1185">Reference proteome</keyword>
<organism evidence="1 2">
    <name type="scientific">Tulasnella calospora MUT 4182</name>
    <dbReference type="NCBI Taxonomy" id="1051891"/>
    <lineage>
        <taxon>Eukaryota</taxon>
        <taxon>Fungi</taxon>
        <taxon>Dikarya</taxon>
        <taxon>Basidiomycota</taxon>
        <taxon>Agaricomycotina</taxon>
        <taxon>Agaricomycetes</taxon>
        <taxon>Cantharellales</taxon>
        <taxon>Tulasnellaceae</taxon>
        <taxon>Tulasnella</taxon>
    </lineage>
</organism>
<evidence type="ECO:0000313" key="2">
    <source>
        <dbReference type="Proteomes" id="UP000054248"/>
    </source>
</evidence>
<reference evidence="2" key="2">
    <citation type="submission" date="2015-01" db="EMBL/GenBank/DDBJ databases">
        <title>Evolutionary Origins and Diversification of the Mycorrhizal Mutualists.</title>
        <authorList>
            <consortium name="DOE Joint Genome Institute"/>
            <consortium name="Mycorrhizal Genomics Consortium"/>
            <person name="Kohler A."/>
            <person name="Kuo A."/>
            <person name="Nagy L.G."/>
            <person name="Floudas D."/>
            <person name="Copeland A."/>
            <person name="Barry K.W."/>
            <person name="Cichocki N."/>
            <person name="Veneault-Fourrey C."/>
            <person name="LaButti K."/>
            <person name="Lindquist E.A."/>
            <person name="Lipzen A."/>
            <person name="Lundell T."/>
            <person name="Morin E."/>
            <person name="Murat C."/>
            <person name="Riley R."/>
            <person name="Ohm R."/>
            <person name="Sun H."/>
            <person name="Tunlid A."/>
            <person name="Henrissat B."/>
            <person name="Grigoriev I.V."/>
            <person name="Hibbett D.S."/>
            <person name="Martin F."/>
        </authorList>
    </citation>
    <scope>NUCLEOTIDE SEQUENCE [LARGE SCALE GENOMIC DNA]</scope>
    <source>
        <strain evidence="2">MUT 4182</strain>
    </source>
</reference>
<sequence length="87" mass="9686">MTITLPEIRALSELTRRNWGHKCRTIITNPISDTSSTNVQVISSSRNVLSVAVLILSSSNEGLFLLRASMLMQSLSRVRHPSTMTCR</sequence>
<accession>A0A0C3LYB7</accession>
<dbReference type="HOGENOM" id="CLU_2484990_0_0_1"/>
<dbReference type="EMBL" id="KN823024">
    <property type="protein sequence ID" value="KIO26422.1"/>
    <property type="molecule type" value="Genomic_DNA"/>
</dbReference>
<dbReference type="Proteomes" id="UP000054248">
    <property type="component" value="Unassembled WGS sequence"/>
</dbReference>
<evidence type="ECO:0000313" key="1">
    <source>
        <dbReference type="EMBL" id="KIO26422.1"/>
    </source>
</evidence>
<gene>
    <name evidence="1" type="ORF">M407DRAFT_243727</name>
</gene>